<dbReference type="Gene3D" id="3.40.50.300">
    <property type="entry name" value="P-loop containing nucleotide triphosphate hydrolases"/>
    <property type="match status" value="1"/>
</dbReference>
<gene>
    <name evidence="2" type="primary">Necator_chrIII.g9562</name>
    <name evidence="2" type="ORF">RB195_008797</name>
</gene>
<dbReference type="InterPro" id="IPR016527">
    <property type="entry name" value="ORC4"/>
</dbReference>
<proteinExistence type="predicted"/>
<dbReference type="InterPro" id="IPR027417">
    <property type="entry name" value="P-loop_NTPase"/>
</dbReference>
<dbReference type="PANTHER" id="PTHR12087">
    <property type="entry name" value="ORIGIN RECOGNITION COMPLEX SUBUNIT 4"/>
    <property type="match status" value="1"/>
</dbReference>
<accession>A0ABR1CR60</accession>
<keyword evidence="3" id="KW-1185">Reference proteome</keyword>
<evidence type="ECO:0000259" key="1">
    <source>
        <dbReference type="Pfam" id="PF00004"/>
    </source>
</evidence>
<dbReference type="InterPro" id="IPR003959">
    <property type="entry name" value="ATPase_AAA_core"/>
</dbReference>
<name>A0ABR1CR60_NECAM</name>
<dbReference type="Pfam" id="PF00004">
    <property type="entry name" value="AAA"/>
    <property type="match status" value="1"/>
</dbReference>
<dbReference type="Proteomes" id="UP001303046">
    <property type="component" value="Unassembled WGS sequence"/>
</dbReference>
<reference evidence="2 3" key="1">
    <citation type="submission" date="2023-08" db="EMBL/GenBank/DDBJ databases">
        <title>A Necator americanus chromosomal reference genome.</title>
        <authorList>
            <person name="Ilik V."/>
            <person name="Petrzelkova K.J."/>
            <person name="Pardy F."/>
            <person name="Fuh T."/>
            <person name="Niatou-Singa F.S."/>
            <person name="Gouil Q."/>
            <person name="Baker L."/>
            <person name="Ritchie M.E."/>
            <person name="Jex A.R."/>
            <person name="Gazzola D."/>
            <person name="Li H."/>
            <person name="Toshio Fujiwara R."/>
            <person name="Zhan B."/>
            <person name="Aroian R.V."/>
            <person name="Pafco B."/>
            <person name="Schwarz E.M."/>
        </authorList>
    </citation>
    <scope>NUCLEOTIDE SEQUENCE [LARGE SCALE GENOMIC DNA]</scope>
    <source>
        <strain evidence="2 3">Aroian</strain>
        <tissue evidence="2">Whole animal</tissue>
    </source>
</reference>
<dbReference type="EMBL" id="JAVFWL010000003">
    <property type="protein sequence ID" value="KAK6740555.1"/>
    <property type="molecule type" value="Genomic_DNA"/>
</dbReference>
<evidence type="ECO:0000313" key="3">
    <source>
        <dbReference type="Proteomes" id="UP001303046"/>
    </source>
</evidence>
<sequence>MKTNLHEEAQNVLNDMKWFIVDVEEEKRLLEGVVSRFAASGEGTACVVVGEPGSGRTTTVKNAVQQFQLDAELRIISVAQLGSDKNALELLTAGKDMKRCVLVVEDADELASRQRQSLLYLLLDTTRKNCDHQWMVFLMVQQQNFITSLEKRVRSRLSAARILFHPATTIEDYMTAFWRFLGKEKDERSEEWKKFVIDLSSDPTVISELNYMFSANGSYFLLKQLTSAFLCLYLTNKGDLAAPELFAEAVEMIMPSRHESEYKVKSLSMWSLCVLLCVYRRLRSCPQSATVGYRKILQDFRRVGNTVDSRVRIPSDLSVYKELDRLVELGLLEANTKTTNMVFRRCSLNINIQSLGTILRDIKLPAAIEYWFETQAVE</sequence>
<comment type="caution">
    <text evidence="2">The sequence shown here is derived from an EMBL/GenBank/DDBJ whole genome shotgun (WGS) entry which is preliminary data.</text>
</comment>
<feature type="domain" description="ATPase AAA-type core" evidence="1">
    <location>
        <begin position="47"/>
        <end position="157"/>
    </location>
</feature>
<evidence type="ECO:0000313" key="2">
    <source>
        <dbReference type="EMBL" id="KAK6740555.1"/>
    </source>
</evidence>
<protein>
    <recommendedName>
        <fullName evidence="1">ATPase AAA-type core domain-containing protein</fullName>
    </recommendedName>
</protein>
<dbReference type="PANTHER" id="PTHR12087:SF0">
    <property type="entry name" value="ORIGIN RECOGNITION COMPLEX SUBUNIT 4"/>
    <property type="match status" value="1"/>
</dbReference>
<organism evidence="2 3">
    <name type="scientific">Necator americanus</name>
    <name type="common">Human hookworm</name>
    <dbReference type="NCBI Taxonomy" id="51031"/>
    <lineage>
        <taxon>Eukaryota</taxon>
        <taxon>Metazoa</taxon>
        <taxon>Ecdysozoa</taxon>
        <taxon>Nematoda</taxon>
        <taxon>Chromadorea</taxon>
        <taxon>Rhabditida</taxon>
        <taxon>Rhabditina</taxon>
        <taxon>Rhabditomorpha</taxon>
        <taxon>Strongyloidea</taxon>
        <taxon>Ancylostomatidae</taxon>
        <taxon>Bunostominae</taxon>
        <taxon>Necator</taxon>
    </lineage>
</organism>
<dbReference type="SUPFAM" id="SSF52540">
    <property type="entry name" value="P-loop containing nucleoside triphosphate hydrolases"/>
    <property type="match status" value="1"/>
</dbReference>